<protein>
    <recommendedName>
        <fullName evidence="3">PiggyBac transposable element-derived protein domain-containing protein</fullName>
    </recommendedName>
</protein>
<comment type="similarity">
    <text evidence="1">Belongs to the short-chain dehydrogenases/reductases (SDR) family.</text>
</comment>
<evidence type="ECO:0000256" key="2">
    <source>
        <dbReference type="ARBA" id="ARBA00023002"/>
    </source>
</evidence>
<evidence type="ECO:0000256" key="1">
    <source>
        <dbReference type="ARBA" id="ARBA00006484"/>
    </source>
</evidence>
<dbReference type="AlphaFoldDB" id="A0A3B4APE2"/>
<keyword evidence="5" id="KW-1185">Reference proteome</keyword>
<dbReference type="GO" id="GO:0016491">
    <property type="term" value="F:oxidoreductase activity"/>
    <property type="evidence" value="ECO:0007669"/>
    <property type="project" value="UniProtKB-KW"/>
</dbReference>
<dbReference type="InterPro" id="IPR020904">
    <property type="entry name" value="Sc_DH/Rdtase_CS"/>
</dbReference>
<feature type="domain" description="PiggyBac transposable element-derived protein" evidence="3">
    <location>
        <begin position="24"/>
        <end position="128"/>
    </location>
</feature>
<keyword evidence="2" id="KW-0560">Oxidoreductase</keyword>
<reference evidence="4" key="1">
    <citation type="submission" date="2025-08" db="UniProtKB">
        <authorList>
            <consortium name="Ensembl"/>
        </authorList>
    </citation>
    <scope>IDENTIFICATION</scope>
</reference>
<dbReference type="Pfam" id="PF13843">
    <property type="entry name" value="DDE_Tnp_1_7"/>
    <property type="match status" value="1"/>
</dbReference>
<dbReference type="PANTHER" id="PTHR45024:SF2">
    <property type="entry name" value="SCP2 DOMAIN-CONTAINING PROTEIN"/>
    <property type="match status" value="1"/>
</dbReference>
<organism evidence="4 5">
    <name type="scientific">Periophthalmus magnuspinnatus</name>
    <dbReference type="NCBI Taxonomy" id="409849"/>
    <lineage>
        <taxon>Eukaryota</taxon>
        <taxon>Metazoa</taxon>
        <taxon>Chordata</taxon>
        <taxon>Craniata</taxon>
        <taxon>Vertebrata</taxon>
        <taxon>Euteleostomi</taxon>
        <taxon>Actinopterygii</taxon>
        <taxon>Neopterygii</taxon>
        <taxon>Teleostei</taxon>
        <taxon>Neoteleostei</taxon>
        <taxon>Acanthomorphata</taxon>
        <taxon>Gobiaria</taxon>
        <taxon>Gobiiformes</taxon>
        <taxon>Gobioidei</taxon>
        <taxon>Gobiidae</taxon>
        <taxon>Oxudercinae</taxon>
        <taxon>Periophthalmus</taxon>
    </lineage>
</organism>
<reference evidence="4" key="2">
    <citation type="submission" date="2025-09" db="UniProtKB">
        <authorList>
            <consortium name="Ensembl"/>
        </authorList>
    </citation>
    <scope>IDENTIFICATION</scope>
</reference>
<dbReference type="STRING" id="409849.ENSPMGP00000018998"/>
<dbReference type="Ensembl" id="ENSPMGT00000020260.1">
    <property type="protein sequence ID" value="ENSPMGP00000018998.1"/>
    <property type="gene ID" value="ENSPMGG00000015463.1"/>
</dbReference>
<dbReference type="SUPFAM" id="SSF51735">
    <property type="entry name" value="NAD(P)-binding Rossmann-fold domains"/>
    <property type="match status" value="1"/>
</dbReference>
<dbReference type="PROSITE" id="PS00061">
    <property type="entry name" value="ADH_SHORT"/>
    <property type="match status" value="1"/>
</dbReference>
<evidence type="ECO:0000313" key="4">
    <source>
        <dbReference type="Ensembl" id="ENSPMGP00000018998.1"/>
    </source>
</evidence>
<dbReference type="Gene3D" id="1.10.287.4290">
    <property type="match status" value="1"/>
</dbReference>
<dbReference type="InterPro" id="IPR036291">
    <property type="entry name" value="NAD(P)-bd_dom_sf"/>
</dbReference>
<evidence type="ECO:0000313" key="5">
    <source>
        <dbReference type="Proteomes" id="UP000261520"/>
    </source>
</evidence>
<dbReference type="PANTHER" id="PTHR45024">
    <property type="entry name" value="DEHYDROGENASES, SHORT CHAIN"/>
    <property type="match status" value="1"/>
</dbReference>
<accession>A0A3B4APE2</accession>
<dbReference type="Proteomes" id="UP000261520">
    <property type="component" value="Unplaced"/>
</dbReference>
<evidence type="ECO:0000259" key="3">
    <source>
        <dbReference type="Pfam" id="PF13843"/>
    </source>
</evidence>
<name>A0A3B4APE2_9GOBI</name>
<dbReference type="InterPro" id="IPR029526">
    <property type="entry name" value="PGBD"/>
</dbReference>
<sequence>MPFLMPMTLSLHSTSSILPAIEKIILEMTNLEGFLKYGDSWKKMDETDLRTYLGLLILAGVYRSRGEAAASLWDAESGRPIFQATMPLKLFHTYSRLLCFDNCESRPARHVTDKLAAIREVWDKWVEQIIMTTSAAGIYGNFGQANYSAAKLGMLGLANTLSIEGKKYNVNCNTIAPTAGSRLTETVMPPDLLENLKAEYVAPLVLWLCHEDCRENGSLFEVGAGWVGKLRWERAKGAILRQNTRPMTPEDVRDQWDKICDFTNADKIATIGGEFFSI</sequence>
<dbReference type="Gene3D" id="3.40.50.720">
    <property type="entry name" value="NAD(P)-binding Rossmann-like Domain"/>
    <property type="match status" value="1"/>
</dbReference>
<dbReference type="InterPro" id="IPR051687">
    <property type="entry name" value="Peroxisomal_Beta-Oxidation"/>
</dbReference>
<proteinExistence type="inferred from homology"/>